<evidence type="ECO:0000313" key="3">
    <source>
        <dbReference type="Proteomes" id="UP000596742"/>
    </source>
</evidence>
<evidence type="ECO:0000313" key="2">
    <source>
        <dbReference type="EMBL" id="VDI51301.1"/>
    </source>
</evidence>
<reference evidence="2" key="1">
    <citation type="submission" date="2018-11" db="EMBL/GenBank/DDBJ databases">
        <authorList>
            <person name="Alioto T."/>
            <person name="Alioto T."/>
        </authorList>
    </citation>
    <scope>NUCLEOTIDE SEQUENCE</scope>
</reference>
<feature type="region of interest" description="Disordered" evidence="1">
    <location>
        <begin position="301"/>
        <end position="321"/>
    </location>
</feature>
<sequence length="437" mass="50912">MYIQSLRHGILFEDYLRSKANKYDIRLHPSNIEFQIINVTSNDSGFYWFRHVAPELELTITNISCQSRTPYIECAINGSSAVLTFIIEGSVCYERKRRWHDWRCRQRMLSNFSRHVDFYIYNVTLEDKGVYHLWNIFDPIKLRVFKLWFINQTHLKTIVGQEGELLDIICSSDTEQYITALTLESNGTIKAIGDNQTVSYSFTPDRSDHLTKYQCVDSKHSSIMVEVELSITCKSRGGKSYWSQYREVQRNLGRHIQDLERHQTEEPSTDRDMEYNLQPIESAETENANDFEDFEHGRFEDHQQTENRSGSDNSESFNDDNMTEDIDLQCYARPEFMSGVESIGSDNDDADETVITQSLHDWAVTYQIPVTALRDLLKILIPVLPNVPKDPRTLMKTPTQYNIIRVCGGEYYHFGLLNGITNKIKKLLFLFARKLLL</sequence>
<gene>
    <name evidence="2" type="ORF">MGAL_10B005113</name>
</gene>
<keyword evidence="3" id="KW-1185">Reference proteome</keyword>
<dbReference type="EMBL" id="UYJE01007041">
    <property type="protein sequence ID" value="VDI51301.1"/>
    <property type="molecule type" value="Genomic_DNA"/>
</dbReference>
<proteinExistence type="predicted"/>
<dbReference type="Proteomes" id="UP000596742">
    <property type="component" value="Unassembled WGS sequence"/>
</dbReference>
<organism evidence="2 3">
    <name type="scientific">Mytilus galloprovincialis</name>
    <name type="common">Mediterranean mussel</name>
    <dbReference type="NCBI Taxonomy" id="29158"/>
    <lineage>
        <taxon>Eukaryota</taxon>
        <taxon>Metazoa</taxon>
        <taxon>Spiralia</taxon>
        <taxon>Lophotrochozoa</taxon>
        <taxon>Mollusca</taxon>
        <taxon>Bivalvia</taxon>
        <taxon>Autobranchia</taxon>
        <taxon>Pteriomorphia</taxon>
        <taxon>Mytilida</taxon>
        <taxon>Mytiloidea</taxon>
        <taxon>Mytilidae</taxon>
        <taxon>Mytilinae</taxon>
        <taxon>Mytilus</taxon>
    </lineage>
</organism>
<name>A0A8B6FPX5_MYTGA</name>
<dbReference type="OrthoDB" id="10036512at2759"/>
<feature type="compositionally biased region" description="Polar residues" evidence="1">
    <location>
        <begin position="306"/>
        <end position="316"/>
    </location>
</feature>
<comment type="caution">
    <text evidence="2">The sequence shown here is derived from an EMBL/GenBank/DDBJ whole genome shotgun (WGS) entry which is preliminary data.</text>
</comment>
<accession>A0A8B6FPX5</accession>
<evidence type="ECO:0000256" key="1">
    <source>
        <dbReference type="SAM" id="MobiDB-lite"/>
    </source>
</evidence>
<protein>
    <submittedName>
        <fullName evidence="2">Uncharacterized protein</fullName>
    </submittedName>
</protein>
<dbReference type="AlphaFoldDB" id="A0A8B6FPX5"/>